<evidence type="ECO:0000313" key="2">
    <source>
        <dbReference type="EMBL" id="GAG51781.1"/>
    </source>
</evidence>
<dbReference type="Pfam" id="PF13924">
    <property type="entry name" value="Lipocalin_5"/>
    <property type="match status" value="1"/>
</dbReference>
<feature type="non-terminal residue" evidence="2">
    <location>
        <position position="60"/>
    </location>
</feature>
<accession>X0ZUD3</accession>
<proteinExistence type="predicted"/>
<evidence type="ECO:0000259" key="1">
    <source>
        <dbReference type="Pfam" id="PF13924"/>
    </source>
</evidence>
<reference evidence="2" key="1">
    <citation type="journal article" date="2014" name="Front. Microbiol.">
        <title>High frequency of phylogenetically diverse reductive dehalogenase-homologous genes in deep subseafloor sedimentary metagenomes.</title>
        <authorList>
            <person name="Kawai M."/>
            <person name="Futagami T."/>
            <person name="Toyoda A."/>
            <person name="Takaki Y."/>
            <person name="Nishi S."/>
            <person name="Hori S."/>
            <person name="Arai W."/>
            <person name="Tsubouchi T."/>
            <person name="Morono Y."/>
            <person name="Uchiyama I."/>
            <person name="Ito T."/>
            <person name="Fujiyama A."/>
            <person name="Inagaki F."/>
            <person name="Takami H."/>
        </authorList>
    </citation>
    <scope>NUCLEOTIDE SEQUENCE</scope>
    <source>
        <strain evidence="2">Expedition CK06-06</strain>
    </source>
</reference>
<protein>
    <recommendedName>
        <fullName evidence="1">Lipocalin-like domain-containing protein</fullName>
    </recommendedName>
</protein>
<name>X0ZUD3_9ZZZZ</name>
<dbReference type="InterPro" id="IPR024311">
    <property type="entry name" value="Lipocalin-like"/>
</dbReference>
<organism evidence="2">
    <name type="scientific">marine sediment metagenome</name>
    <dbReference type="NCBI Taxonomy" id="412755"/>
    <lineage>
        <taxon>unclassified sequences</taxon>
        <taxon>metagenomes</taxon>
        <taxon>ecological metagenomes</taxon>
    </lineage>
</organism>
<dbReference type="EMBL" id="BARS01054804">
    <property type="protein sequence ID" value="GAG51781.1"/>
    <property type="molecule type" value="Genomic_DNA"/>
</dbReference>
<gene>
    <name evidence="2" type="ORF">S01H1_81052</name>
</gene>
<sequence>MVGPNMQRFLGTWKLVSIETREADGSVFRRGKRIGYIIYSDDGYMSVAFMKGDRRANSGL</sequence>
<dbReference type="AlphaFoldDB" id="X0ZUD3"/>
<comment type="caution">
    <text evidence="2">The sequence shown here is derived from an EMBL/GenBank/DDBJ whole genome shotgun (WGS) entry which is preliminary data.</text>
</comment>
<feature type="domain" description="Lipocalin-like" evidence="1">
    <location>
        <begin position="11"/>
        <end position="56"/>
    </location>
</feature>